<sequence>MLKMTNYENNTALDEAVQHDHFDVVKILTEKGDPDLHHSANNLGETPPYLAAARARNSMAIQILEECTSAAHEGPNGKTALHAAAIKCFPSKLI</sequence>
<evidence type="ECO:0000313" key="1">
    <source>
        <dbReference type="EMBL" id="KAJ0080475.1"/>
    </source>
</evidence>
<reference evidence="2" key="1">
    <citation type="journal article" date="2023" name="G3 (Bethesda)">
        <title>Genome assembly and association tests identify interacting loci associated with vigor, precocity, and sex in interspecific pistachio rootstocks.</title>
        <authorList>
            <person name="Palmer W."/>
            <person name="Jacygrad E."/>
            <person name="Sagayaradj S."/>
            <person name="Cavanaugh K."/>
            <person name="Han R."/>
            <person name="Bertier L."/>
            <person name="Beede B."/>
            <person name="Kafkas S."/>
            <person name="Golino D."/>
            <person name="Preece J."/>
            <person name="Michelmore R."/>
        </authorList>
    </citation>
    <scope>NUCLEOTIDE SEQUENCE [LARGE SCALE GENOMIC DNA]</scope>
</reference>
<name>A0ACC1A2K1_9ROSI</name>
<proteinExistence type="predicted"/>
<keyword evidence="2" id="KW-1185">Reference proteome</keyword>
<dbReference type="EMBL" id="CM047909">
    <property type="protein sequence ID" value="KAJ0080475.1"/>
    <property type="molecule type" value="Genomic_DNA"/>
</dbReference>
<evidence type="ECO:0000313" key="2">
    <source>
        <dbReference type="Proteomes" id="UP001164250"/>
    </source>
</evidence>
<gene>
    <name evidence="1" type="ORF">Patl1_23088</name>
</gene>
<dbReference type="Proteomes" id="UP001164250">
    <property type="component" value="Chromosome 13"/>
</dbReference>
<comment type="caution">
    <text evidence="1">The sequence shown here is derived from an EMBL/GenBank/DDBJ whole genome shotgun (WGS) entry which is preliminary data.</text>
</comment>
<organism evidence="1 2">
    <name type="scientific">Pistacia atlantica</name>
    <dbReference type="NCBI Taxonomy" id="434234"/>
    <lineage>
        <taxon>Eukaryota</taxon>
        <taxon>Viridiplantae</taxon>
        <taxon>Streptophyta</taxon>
        <taxon>Embryophyta</taxon>
        <taxon>Tracheophyta</taxon>
        <taxon>Spermatophyta</taxon>
        <taxon>Magnoliopsida</taxon>
        <taxon>eudicotyledons</taxon>
        <taxon>Gunneridae</taxon>
        <taxon>Pentapetalae</taxon>
        <taxon>rosids</taxon>
        <taxon>malvids</taxon>
        <taxon>Sapindales</taxon>
        <taxon>Anacardiaceae</taxon>
        <taxon>Pistacia</taxon>
    </lineage>
</organism>
<protein>
    <submittedName>
        <fullName evidence="1">Uncharacterized protein</fullName>
    </submittedName>
</protein>
<accession>A0ACC1A2K1</accession>